<proteinExistence type="predicted"/>
<organism evidence="1 2">
    <name type="scientific">Mucilaginibacter pineti</name>
    <dbReference type="NCBI Taxonomy" id="1391627"/>
    <lineage>
        <taxon>Bacteria</taxon>
        <taxon>Pseudomonadati</taxon>
        <taxon>Bacteroidota</taxon>
        <taxon>Sphingobacteriia</taxon>
        <taxon>Sphingobacteriales</taxon>
        <taxon>Sphingobacteriaceae</taxon>
        <taxon>Mucilaginibacter</taxon>
    </lineage>
</organism>
<reference evidence="1 2" key="1">
    <citation type="submission" date="2016-10" db="EMBL/GenBank/DDBJ databases">
        <authorList>
            <person name="de Groot N.N."/>
        </authorList>
    </citation>
    <scope>NUCLEOTIDE SEQUENCE [LARGE SCALE GENOMIC DNA]</scope>
    <source>
        <strain evidence="1 2">47C3B</strain>
    </source>
</reference>
<dbReference type="AlphaFoldDB" id="A0A1G7D4D8"/>
<gene>
    <name evidence="1" type="ORF">SAMN05216464_106216</name>
</gene>
<accession>A0A1G7D4D8</accession>
<evidence type="ECO:0000313" key="2">
    <source>
        <dbReference type="Proteomes" id="UP000199072"/>
    </source>
</evidence>
<protein>
    <submittedName>
        <fullName evidence="1">Uncharacterized protein</fullName>
    </submittedName>
</protein>
<keyword evidence="2" id="KW-1185">Reference proteome</keyword>
<dbReference type="Proteomes" id="UP000199072">
    <property type="component" value="Unassembled WGS sequence"/>
</dbReference>
<evidence type="ECO:0000313" key="1">
    <source>
        <dbReference type="EMBL" id="SDE45880.1"/>
    </source>
</evidence>
<name>A0A1G7D4D8_9SPHI</name>
<dbReference type="EMBL" id="FNAI01000006">
    <property type="protein sequence ID" value="SDE45880.1"/>
    <property type="molecule type" value="Genomic_DNA"/>
</dbReference>
<sequence>MLKLYAYNSIIPIQFKHTIIMTKTFKPIIIALLAIMLTSCAEIRESMVAGRPVDLNSIKLGMTKDDVQKQLKKKPDNIVAAKNYPDTNTLIEVVQYSQWGQNSTPVESYWLYFVNGKLDKWETASKEHKP</sequence>